<evidence type="ECO:0000313" key="4">
    <source>
        <dbReference type="EMBL" id="NIJ57091.1"/>
    </source>
</evidence>
<proteinExistence type="inferred from homology"/>
<dbReference type="Proteomes" id="UP001429580">
    <property type="component" value="Unassembled WGS sequence"/>
</dbReference>
<evidence type="ECO:0000256" key="1">
    <source>
        <dbReference type="ARBA" id="ARBA00007381"/>
    </source>
</evidence>
<keyword evidence="2" id="KW-0547">Nucleotide-binding</keyword>
<dbReference type="Gene3D" id="3.90.640.10">
    <property type="entry name" value="Actin, Chain A, domain 4"/>
    <property type="match status" value="1"/>
</dbReference>
<dbReference type="Pfam" id="PF00012">
    <property type="entry name" value="HSP70"/>
    <property type="match status" value="2"/>
</dbReference>
<organism evidence="4 5">
    <name type="scientific">Pseudochelatococcus lubricantis</name>
    <dbReference type="NCBI Taxonomy" id="1538102"/>
    <lineage>
        <taxon>Bacteria</taxon>
        <taxon>Pseudomonadati</taxon>
        <taxon>Pseudomonadota</taxon>
        <taxon>Alphaproteobacteria</taxon>
        <taxon>Hyphomicrobiales</taxon>
        <taxon>Chelatococcaceae</taxon>
        <taxon>Pseudochelatococcus</taxon>
    </lineage>
</organism>
<name>A0ABX0UVV5_9HYPH</name>
<dbReference type="InterPro" id="IPR018181">
    <property type="entry name" value="Heat_shock_70_CS"/>
</dbReference>
<dbReference type="EMBL" id="JAASQI010000002">
    <property type="protein sequence ID" value="NIJ57091.1"/>
    <property type="molecule type" value="Genomic_DNA"/>
</dbReference>
<keyword evidence="5" id="KW-1185">Reference proteome</keyword>
<gene>
    <name evidence="4" type="ORF">FHS82_000917</name>
</gene>
<accession>A0ABX0UVV5</accession>
<dbReference type="PROSITE" id="PS01036">
    <property type="entry name" value="HSP70_3"/>
    <property type="match status" value="1"/>
</dbReference>
<dbReference type="InterPro" id="IPR013126">
    <property type="entry name" value="Hsp_70_fam"/>
</dbReference>
<dbReference type="SUPFAM" id="SSF53067">
    <property type="entry name" value="Actin-like ATPase domain"/>
    <property type="match status" value="2"/>
</dbReference>
<keyword evidence="3" id="KW-0067">ATP-binding</keyword>
<evidence type="ECO:0000313" key="5">
    <source>
        <dbReference type="Proteomes" id="UP001429580"/>
    </source>
</evidence>
<comment type="caution">
    <text evidence="4">The sequence shown here is derived from an EMBL/GenBank/DDBJ whole genome shotgun (WGS) entry which is preliminary data.</text>
</comment>
<sequence length="431" mass="46729">MQHNSGQDRPFGPRSACGLDFGTSNSTLGIHGSSGPHLVALEGAHVAVPSAVFFAAEAGAKLLIGREAVAAYIEGIDGRLMRSLKSILGSALIDERTAVYRRRIRFSEVIGLFLEALKRRAEVAQDAPLDAVVMGRPVHFVDDDEAGDRHAEETLRTVAEAIGFREVSFQYEPVAAALDFERRHVSGEKIAIVADIGGGTSDFTVVRLTGGTGERDERGSDILANGGARLGGTDFDRQLSMRTFMPGFGYRSPMKRGDIEVPSAPYWDLSTWSSVHQLYDPKRLAELREVRFDAREPALIDRLMRVVETRRGHSVLIAVEEAKIALSDRERVETPLSWVAPGFGVEATRVDFEDSARALCDRLGNTARACVAQAGLTSGDVDFVFFTGGTSQMPSVRTAILSQFDNAAAIDGDRFGAVGLGLTIEARRRYG</sequence>
<dbReference type="CDD" id="cd10231">
    <property type="entry name" value="ASKHA_NBD_HSP70_YegD-like"/>
    <property type="match status" value="1"/>
</dbReference>
<evidence type="ECO:0000256" key="3">
    <source>
        <dbReference type="ARBA" id="ARBA00022840"/>
    </source>
</evidence>
<comment type="similarity">
    <text evidence="1">Belongs to the heat shock protein 70 family.</text>
</comment>
<dbReference type="InterPro" id="IPR043129">
    <property type="entry name" value="ATPase_NBD"/>
</dbReference>
<dbReference type="Gene3D" id="3.30.420.40">
    <property type="match status" value="3"/>
</dbReference>
<evidence type="ECO:0000256" key="2">
    <source>
        <dbReference type="ARBA" id="ARBA00022741"/>
    </source>
</evidence>
<dbReference type="PANTHER" id="PTHR19375">
    <property type="entry name" value="HEAT SHOCK PROTEIN 70KDA"/>
    <property type="match status" value="1"/>
</dbReference>
<dbReference type="RefSeq" id="WP_166949297.1">
    <property type="nucleotide sequence ID" value="NZ_JAASQI010000002.1"/>
</dbReference>
<dbReference type="InterPro" id="IPR042054">
    <property type="entry name" value="YegD-like"/>
</dbReference>
<reference evidence="4 5" key="1">
    <citation type="submission" date="2020-03" db="EMBL/GenBank/DDBJ databases">
        <title>Genomic Encyclopedia of Type Strains, Phase IV (KMG-IV): sequencing the most valuable type-strain genomes for metagenomic binning, comparative biology and taxonomic classification.</title>
        <authorList>
            <person name="Goeker M."/>
        </authorList>
    </citation>
    <scope>NUCLEOTIDE SEQUENCE [LARGE SCALE GENOMIC DNA]</scope>
    <source>
        <strain evidence="4 5">DSM 103870</strain>
    </source>
</reference>
<protein>
    <submittedName>
        <fullName evidence="4">Chaperone protein</fullName>
    </submittedName>
</protein>